<dbReference type="Proteomes" id="UP000256838">
    <property type="component" value="Unassembled WGS sequence"/>
</dbReference>
<organism evidence="7 8">
    <name type="scientific">Trinickia dinghuensis</name>
    <dbReference type="NCBI Taxonomy" id="2291023"/>
    <lineage>
        <taxon>Bacteria</taxon>
        <taxon>Pseudomonadati</taxon>
        <taxon>Pseudomonadota</taxon>
        <taxon>Betaproteobacteria</taxon>
        <taxon>Burkholderiales</taxon>
        <taxon>Burkholderiaceae</taxon>
        <taxon>Trinickia</taxon>
    </lineage>
</organism>
<evidence type="ECO:0000313" key="7">
    <source>
        <dbReference type="EMBL" id="RDV00339.1"/>
    </source>
</evidence>
<dbReference type="PRINTS" id="PR00469">
    <property type="entry name" value="PNDRDTASEII"/>
</dbReference>
<dbReference type="SUPFAM" id="SSF55424">
    <property type="entry name" value="FAD/NAD-linked reductases, dimerisation (C-terminal) domain"/>
    <property type="match status" value="1"/>
</dbReference>
<dbReference type="SUPFAM" id="SSF51905">
    <property type="entry name" value="FAD/NAD(P)-binding domain"/>
    <property type="match status" value="1"/>
</dbReference>
<evidence type="ECO:0000256" key="1">
    <source>
        <dbReference type="ARBA" id="ARBA00001974"/>
    </source>
</evidence>
<evidence type="ECO:0000259" key="6">
    <source>
        <dbReference type="Pfam" id="PF14759"/>
    </source>
</evidence>
<evidence type="ECO:0000256" key="2">
    <source>
        <dbReference type="ARBA" id="ARBA00022630"/>
    </source>
</evidence>
<dbReference type="InterPro" id="IPR050446">
    <property type="entry name" value="FAD-oxidoreductase/Apoptosis"/>
</dbReference>
<dbReference type="Pfam" id="PF07992">
    <property type="entry name" value="Pyr_redox_2"/>
    <property type="match status" value="1"/>
</dbReference>
<dbReference type="PANTHER" id="PTHR43557">
    <property type="entry name" value="APOPTOSIS-INDUCING FACTOR 1"/>
    <property type="match status" value="1"/>
</dbReference>
<evidence type="ECO:0000259" key="5">
    <source>
        <dbReference type="Pfam" id="PF07992"/>
    </source>
</evidence>
<evidence type="ECO:0000313" key="8">
    <source>
        <dbReference type="Proteomes" id="UP000256838"/>
    </source>
</evidence>
<dbReference type="PRINTS" id="PR00368">
    <property type="entry name" value="FADPNR"/>
</dbReference>
<dbReference type="InterPro" id="IPR023753">
    <property type="entry name" value="FAD/NAD-binding_dom"/>
</dbReference>
<dbReference type="GO" id="GO:0016651">
    <property type="term" value="F:oxidoreductase activity, acting on NAD(P)H"/>
    <property type="evidence" value="ECO:0007669"/>
    <property type="project" value="TreeGrafter"/>
</dbReference>
<dbReference type="Gene3D" id="3.30.390.30">
    <property type="match status" value="1"/>
</dbReference>
<name>A0A3D8K4T8_9BURK</name>
<dbReference type="AlphaFoldDB" id="A0A3D8K4T8"/>
<protein>
    <submittedName>
        <fullName evidence="7">Ferredoxin reductase</fullName>
    </submittedName>
</protein>
<sequence>MNAMVIIGAGECGARAAFALRESGWSGRIVLIGNEPGMPYERPPLSKPTETGVCHRPVCDEASLRDAQIDYLAGVEVKSLDRVSKRAYLSDGRDMAFEKLLFATGARARPLSCPGGERALSFRTLIDAQRLYGAIAGVRHVAVVGAGLIGMELAATLRTAEIDVTVIEAGPRPLGRAVPAMLAERLLARHRQEGVRFVFGTGVSSVDDQAVVLSDGTVIQADVVVAAIGVIPETALAEREGLVVDNGIVVDTQLTTSDSNLFAAGDCARAPCRHSNGVPVRLESWRNARDQGEHAAKSMLGEATSFDAVPWFWSDQYDLGLQIAGIPDPVRPSIERRLSDDAHVLFQFGDDGHLASASGLGKGNGIAKEIKLAEMLIARRASPSPASLQDPAINLKSLLRA</sequence>
<feature type="domain" description="FAD/NAD(P)-binding" evidence="5">
    <location>
        <begin position="4"/>
        <end position="292"/>
    </location>
</feature>
<dbReference type="PANTHER" id="PTHR43557:SF2">
    <property type="entry name" value="RIESKE DOMAIN-CONTAINING PROTEIN-RELATED"/>
    <property type="match status" value="1"/>
</dbReference>
<comment type="cofactor">
    <cofactor evidence="1">
        <name>FAD</name>
        <dbReference type="ChEBI" id="CHEBI:57692"/>
    </cofactor>
</comment>
<evidence type="ECO:0000256" key="3">
    <source>
        <dbReference type="ARBA" id="ARBA00022827"/>
    </source>
</evidence>
<dbReference type="InterPro" id="IPR016156">
    <property type="entry name" value="FAD/NAD-linked_Rdtase_dimer_sf"/>
</dbReference>
<dbReference type="EMBL" id="QRGA01000001">
    <property type="protein sequence ID" value="RDV00339.1"/>
    <property type="molecule type" value="Genomic_DNA"/>
</dbReference>
<dbReference type="Gene3D" id="3.50.50.60">
    <property type="entry name" value="FAD/NAD(P)-binding domain"/>
    <property type="match status" value="2"/>
</dbReference>
<reference evidence="7 8" key="1">
    <citation type="submission" date="2018-08" db="EMBL/GenBank/DDBJ databases">
        <title>Paraburkholderia sp. DHOM06 isolated from forest soil.</title>
        <authorList>
            <person name="Gao Z.-H."/>
            <person name="Qiu L.-H."/>
        </authorList>
    </citation>
    <scope>NUCLEOTIDE SEQUENCE [LARGE SCALE GENOMIC DNA]</scope>
    <source>
        <strain evidence="7 8">DHOM06</strain>
    </source>
</reference>
<feature type="domain" description="Reductase C-terminal" evidence="6">
    <location>
        <begin position="311"/>
        <end position="399"/>
    </location>
</feature>
<gene>
    <name evidence="7" type="ORF">DWV00_00590</name>
</gene>
<dbReference type="GO" id="GO:0005737">
    <property type="term" value="C:cytoplasm"/>
    <property type="evidence" value="ECO:0007669"/>
    <property type="project" value="TreeGrafter"/>
</dbReference>
<dbReference type="Pfam" id="PF14759">
    <property type="entry name" value="Reductase_C"/>
    <property type="match status" value="1"/>
</dbReference>
<keyword evidence="3" id="KW-0274">FAD</keyword>
<keyword evidence="2" id="KW-0285">Flavoprotein</keyword>
<keyword evidence="4" id="KW-0560">Oxidoreductase</keyword>
<proteinExistence type="predicted"/>
<dbReference type="InterPro" id="IPR036188">
    <property type="entry name" value="FAD/NAD-bd_sf"/>
</dbReference>
<comment type="caution">
    <text evidence="7">The sequence shown here is derived from an EMBL/GenBank/DDBJ whole genome shotgun (WGS) entry which is preliminary data.</text>
</comment>
<dbReference type="InterPro" id="IPR028202">
    <property type="entry name" value="Reductase_C"/>
</dbReference>
<dbReference type="OrthoDB" id="9769238at2"/>
<evidence type="ECO:0000256" key="4">
    <source>
        <dbReference type="ARBA" id="ARBA00023002"/>
    </source>
</evidence>
<keyword evidence="8" id="KW-1185">Reference proteome</keyword>
<accession>A0A3D8K4T8</accession>